<evidence type="ECO:0000256" key="2">
    <source>
        <dbReference type="SAM" id="Phobius"/>
    </source>
</evidence>
<organism evidence="4 5">
    <name type="scientific">Zhihengliuella alba</name>
    <dbReference type="NCBI Taxonomy" id="547018"/>
    <lineage>
        <taxon>Bacteria</taxon>
        <taxon>Bacillati</taxon>
        <taxon>Actinomycetota</taxon>
        <taxon>Actinomycetes</taxon>
        <taxon>Micrococcales</taxon>
        <taxon>Micrococcaceae</taxon>
        <taxon>Zhihengliuella</taxon>
    </lineage>
</organism>
<dbReference type="Pfam" id="PF07811">
    <property type="entry name" value="TadE"/>
    <property type="match status" value="1"/>
</dbReference>
<dbReference type="EMBL" id="BAABCJ010000001">
    <property type="protein sequence ID" value="GAA3692208.1"/>
    <property type="molecule type" value="Genomic_DNA"/>
</dbReference>
<name>A0ABP7CP12_9MICC</name>
<dbReference type="InterPro" id="IPR012495">
    <property type="entry name" value="TadE-like_dom"/>
</dbReference>
<dbReference type="Proteomes" id="UP001501536">
    <property type="component" value="Unassembled WGS sequence"/>
</dbReference>
<accession>A0ABP7CP12</accession>
<feature type="domain" description="TadE-like" evidence="3">
    <location>
        <begin position="36"/>
        <end position="78"/>
    </location>
</feature>
<feature type="transmembrane region" description="Helical" evidence="2">
    <location>
        <begin position="42"/>
        <end position="63"/>
    </location>
</feature>
<keyword evidence="2" id="KW-0472">Membrane</keyword>
<keyword evidence="2" id="KW-0812">Transmembrane</keyword>
<keyword evidence="2" id="KW-1133">Transmembrane helix</keyword>
<gene>
    <name evidence="4" type="ORF">GCM10022377_00680</name>
</gene>
<keyword evidence="5" id="KW-1185">Reference proteome</keyword>
<evidence type="ECO:0000313" key="4">
    <source>
        <dbReference type="EMBL" id="GAA3692208.1"/>
    </source>
</evidence>
<proteinExistence type="predicted"/>
<feature type="compositionally biased region" description="Low complexity" evidence="1">
    <location>
        <begin position="8"/>
        <end position="21"/>
    </location>
</feature>
<protein>
    <recommendedName>
        <fullName evidence="3">TadE-like domain-containing protein</fullName>
    </recommendedName>
</protein>
<evidence type="ECO:0000256" key="1">
    <source>
        <dbReference type="SAM" id="MobiDB-lite"/>
    </source>
</evidence>
<evidence type="ECO:0000259" key="3">
    <source>
        <dbReference type="Pfam" id="PF07811"/>
    </source>
</evidence>
<sequence length="153" mass="15724">MNCGIRRSPASASPPAAGGPADEFPCTDESTVGERGAAMAEFVMVVALLTAVFLSVLQLTLVLHVRNTIMDAAAAGARYGALADRSPADGAARTRAIIGESLSPVFAEDVAARGISRGGLEGLSITVETHVPLIGFLPVAGRMSIDAEALRYD</sequence>
<evidence type="ECO:0000313" key="5">
    <source>
        <dbReference type="Proteomes" id="UP001501536"/>
    </source>
</evidence>
<feature type="region of interest" description="Disordered" evidence="1">
    <location>
        <begin position="1"/>
        <end position="24"/>
    </location>
</feature>
<comment type="caution">
    <text evidence="4">The sequence shown here is derived from an EMBL/GenBank/DDBJ whole genome shotgun (WGS) entry which is preliminary data.</text>
</comment>
<reference evidence="5" key="1">
    <citation type="journal article" date="2019" name="Int. J. Syst. Evol. Microbiol.">
        <title>The Global Catalogue of Microorganisms (GCM) 10K type strain sequencing project: providing services to taxonomists for standard genome sequencing and annotation.</title>
        <authorList>
            <consortium name="The Broad Institute Genomics Platform"/>
            <consortium name="The Broad Institute Genome Sequencing Center for Infectious Disease"/>
            <person name="Wu L."/>
            <person name="Ma J."/>
        </authorList>
    </citation>
    <scope>NUCLEOTIDE SEQUENCE [LARGE SCALE GENOMIC DNA]</scope>
    <source>
        <strain evidence="5">JCM 16961</strain>
    </source>
</reference>